<sequence length="78" mass="8910">MEVYLNVIEFGPGVYGVEAASQRFFGVSSNRLTQMQAAQLAVVLPNPYRIQPTPMSDYVKKRTRWVMRQMNNLGPITF</sequence>
<keyword evidence="4" id="KW-0808">Transferase</keyword>
<dbReference type="GO" id="GO:0008360">
    <property type="term" value="P:regulation of cell shape"/>
    <property type="evidence" value="ECO:0007669"/>
    <property type="project" value="UniProtKB-KW"/>
</dbReference>
<keyword evidence="8" id="KW-1133">Transmembrane helix</keyword>
<evidence type="ECO:0000313" key="12">
    <source>
        <dbReference type="EMBL" id="GAL36742.1"/>
    </source>
</evidence>
<reference evidence="12 13" key="2">
    <citation type="submission" date="2014-09" db="EMBL/GenBank/DDBJ databases">
        <authorList>
            <consortium name="NBRP consortium"/>
            <person name="Sawabe T."/>
            <person name="Meirelles P."/>
            <person name="Nakanishi M."/>
            <person name="Sayaka M."/>
            <person name="Hattori M."/>
            <person name="Ohkuma M."/>
        </authorList>
    </citation>
    <scope>NUCLEOTIDE SEQUENCE [LARGE SCALE GENOMIC DNA]</scope>
    <source>
        <strain evidence="12 13">JCM 19240</strain>
    </source>
</reference>
<evidence type="ECO:0000256" key="3">
    <source>
        <dbReference type="ARBA" id="ARBA00022676"/>
    </source>
</evidence>
<dbReference type="Proteomes" id="UP000029224">
    <property type="component" value="Unassembled WGS sequence"/>
</dbReference>
<keyword evidence="10" id="KW-0961">Cell wall biogenesis/degradation</keyword>
<dbReference type="GO" id="GO:0016020">
    <property type="term" value="C:membrane"/>
    <property type="evidence" value="ECO:0007669"/>
    <property type="project" value="InterPro"/>
</dbReference>
<proteinExistence type="predicted"/>
<dbReference type="GO" id="GO:0071555">
    <property type="term" value="P:cell wall organization"/>
    <property type="evidence" value="ECO:0007669"/>
    <property type="project" value="UniProtKB-KW"/>
</dbReference>
<dbReference type="InterPro" id="IPR001264">
    <property type="entry name" value="Glyco_trans_51"/>
</dbReference>
<feature type="domain" description="Glycosyl transferase family 51" evidence="11">
    <location>
        <begin position="1"/>
        <end position="70"/>
    </location>
</feature>
<organism evidence="12 13">
    <name type="scientific">Vibrio maritimus</name>
    <dbReference type="NCBI Taxonomy" id="990268"/>
    <lineage>
        <taxon>Bacteria</taxon>
        <taxon>Pseudomonadati</taxon>
        <taxon>Pseudomonadota</taxon>
        <taxon>Gammaproteobacteria</taxon>
        <taxon>Vibrionales</taxon>
        <taxon>Vibrionaceae</taxon>
        <taxon>Vibrio</taxon>
    </lineage>
</organism>
<gene>
    <name evidence="12" type="ORF">JCM19240_2811</name>
</gene>
<comment type="caution">
    <text evidence="12">The sequence shown here is derived from an EMBL/GenBank/DDBJ whole genome shotgun (WGS) entry which is preliminary data.</text>
</comment>
<keyword evidence="9" id="KW-0472">Membrane</keyword>
<evidence type="ECO:0000256" key="6">
    <source>
        <dbReference type="ARBA" id="ARBA00022960"/>
    </source>
</evidence>
<dbReference type="PANTHER" id="PTHR30400">
    <property type="entry name" value="MONOFUNCTIONAL BIOSYNTHETIC PEPTIDOGLYCAN TRANSGLYCOSYLASE"/>
    <property type="match status" value="1"/>
</dbReference>
<evidence type="ECO:0000259" key="11">
    <source>
        <dbReference type="Pfam" id="PF00912"/>
    </source>
</evidence>
<dbReference type="InterPro" id="IPR023346">
    <property type="entry name" value="Lysozyme-like_dom_sf"/>
</dbReference>
<evidence type="ECO:0000256" key="1">
    <source>
        <dbReference type="ARBA" id="ARBA00022475"/>
    </source>
</evidence>
<keyword evidence="6" id="KW-0133">Cell shape</keyword>
<keyword evidence="3" id="KW-0328">Glycosyltransferase</keyword>
<dbReference type="InterPro" id="IPR036950">
    <property type="entry name" value="PBP_transglycosylase"/>
</dbReference>
<dbReference type="Pfam" id="PF00912">
    <property type="entry name" value="Transgly"/>
    <property type="match status" value="1"/>
</dbReference>
<dbReference type="GO" id="GO:0009252">
    <property type="term" value="P:peptidoglycan biosynthetic process"/>
    <property type="evidence" value="ECO:0007669"/>
    <property type="project" value="UniProtKB-KW"/>
</dbReference>
<keyword evidence="5" id="KW-0812">Transmembrane</keyword>
<evidence type="ECO:0000256" key="9">
    <source>
        <dbReference type="ARBA" id="ARBA00023136"/>
    </source>
</evidence>
<dbReference type="GO" id="GO:0009274">
    <property type="term" value="C:peptidoglycan-based cell wall"/>
    <property type="evidence" value="ECO:0007669"/>
    <property type="project" value="InterPro"/>
</dbReference>
<evidence type="ECO:0000256" key="5">
    <source>
        <dbReference type="ARBA" id="ARBA00022692"/>
    </source>
</evidence>
<dbReference type="SUPFAM" id="SSF53955">
    <property type="entry name" value="Lysozyme-like"/>
    <property type="match status" value="1"/>
</dbReference>
<dbReference type="PANTHER" id="PTHR30400:SF0">
    <property type="entry name" value="BIOSYNTHETIC PEPTIDOGLYCAN TRANSGLYCOSYLASE"/>
    <property type="match status" value="1"/>
</dbReference>
<dbReference type="AlphaFoldDB" id="A0A090U123"/>
<keyword evidence="1" id="KW-1003">Cell membrane</keyword>
<evidence type="ECO:0000313" key="13">
    <source>
        <dbReference type="Proteomes" id="UP000029224"/>
    </source>
</evidence>
<keyword evidence="7" id="KW-0573">Peptidoglycan synthesis</keyword>
<accession>A0A090U123</accession>
<evidence type="ECO:0000256" key="10">
    <source>
        <dbReference type="ARBA" id="ARBA00023316"/>
    </source>
</evidence>
<evidence type="ECO:0000256" key="2">
    <source>
        <dbReference type="ARBA" id="ARBA00022519"/>
    </source>
</evidence>
<name>A0A090U123_9VIBR</name>
<evidence type="ECO:0000256" key="8">
    <source>
        <dbReference type="ARBA" id="ARBA00022989"/>
    </source>
</evidence>
<evidence type="ECO:0000256" key="7">
    <source>
        <dbReference type="ARBA" id="ARBA00022984"/>
    </source>
</evidence>
<dbReference type="InterPro" id="IPR011812">
    <property type="entry name" value="Pep_trsgly"/>
</dbReference>
<reference evidence="12 13" key="1">
    <citation type="submission" date="2014-09" db="EMBL/GenBank/DDBJ databases">
        <title>Vibrio maritimus JCM 19240. (C210) whole genome shotgun sequence.</title>
        <authorList>
            <person name="Sawabe T."/>
            <person name="Meirelles P."/>
            <person name="Nakanishi M."/>
            <person name="Sayaka M."/>
            <person name="Hattori M."/>
            <person name="Ohkuma M."/>
        </authorList>
    </citation>
    <scope>NUCLEOTIDE SEQUENCE [LARGE SCALE GENOMIC DNA]</scope>
    <source>
        <strain evidence="12 13">JCM 19240</strain>
    </source>
</reference>
<keyword evidence="13" id="KW-1185">Reference proteome</keyword>
<evidence type="ECO:0000256" key="4">
    <source>
        <dbReference type="ARBA" id="ARBA00022679"/>
    </source>
</evidence>
<dbReference type="GO" id="GO:0016763">
    <property type="term" value="F:pentosyltransferase activity"/>
    <property type="evidence" value="ECO:0007669"/>
    <property type="project" value="InterPro"/>
</dbReference>
<dbReference type="EMBL" id="BBMT01000012">
    <property type="protein sequence ID" value="GAL36742.1"/>
    <property type="molecule type" value="Genomic_DNA"/>
</dbReference>
<dbReference type="Gene3D" id="1.10.3810.10">
    <property type="entry name" value="Biosynthetic peptidoglycan transglycosylase-like"/>
    <property type="match status" value="1"/>
</dbReference>
<protein>
    <submittedName>
        <fullName evidence="12">Monofunctional biosynthetic peptidoglycan transglycosylase</fullName>
    </submittedName>
</protein>
<keyword evidence="2" id="KW-0997">Cell inner membrane</keyword>